<dbReference type="GO" id="GO:0016791">
    <property type="term" value="F:phosphatase activity"/>
    <property type="evidence" value="ECO:0007669"/>
    <property type="project" value="TreeGrafter"/>
</dbReference>
<dbReference type="InterPro" id="IPR036412">
    <property type="entry name" value="HAD-like_sf"/>
</dbReference>
<accession>A0A346NJM3</accession>
<evidence type="ECO:0000256" key="2">
    <source>
        <dbReference type="ARBA" id="ARBA00022801"/>
    </source>
</evidence>
<keyword evidence="2 4" id="KW-0378">Hydrolase</keyword>
<dbReference type="SUPFAM" id="SSF56784">
    <property type="entry name" value="HAD-like"/>
    <property type="match status" value="1"/>
</dbReference>
<evidence type="ECO:0000313" key="5">
    <source>
        <dbReference type="Proteomes" id="UP000262073"/>
    </source>
</evidence>
<gene>
    <name evidence="4" type="ORF">D0Y50_04670</name>
</gene>
<evidence type="ECO:0000256" key="3">
    <source>
        <dbReference type="ARBA" id="ARBA00022842"/>
    </source>
</evidence>
<proteinExistence type="predicted"/>
<dbReference type="InterPro" id="IPR041492">
    <property type="entry name" value="HAD_2"/>
</dbReference>
<dbReference type="EMBL" id="CP031769">
    <property type="protein sequence ID" value="AXR05730.1"/>
    <property type="molecule type" value="Genomic_DNA"/>
</dbReference>
<sequence>MIYIFDLDDTLYDERQYVESGFRAVARYGQQHWKLTSSASFNTMIDTLDKYGRGAVFNRWLAPYGLATRSNIKQCITTYRLHKPDITMPRKHLDLLRKLPQPLYLVTDGNKVVQANKISALNIEPYFKRVFITHRFGVRHAKPSTYCFERIRQAEKCEWKDMLYIGDNPAKDFINLNKLGMHTVRVLTGVHKDVTAEEHYEAKQKITDICQLENYLK</sequence>
<keyword evidence="5" id="KW-1185">Reference proteome</keyword>
<dbReference type="PANTHER" id="PTHR46470:SF2">
    <property type="entry name" value="GLYCERALDEHYDE 3-PHOSPHATE PHOSPHATASE"/>
    <property type="match status" value="1"/>
</dbReference>
<keyword evidence="1" id="KW-0479">Metal-binding</keyword>
<reference evidence="4 5" key="1">
    <citation type="submission" date="2018-08" db="EMBL/GenBank/DDBJ databases">
        <title>Salinimonas sediminis sp. nov., a piezophilic bacterium isolated from a deep-sea sediment sample from the New Britain Trench.</title>
        <authorList>
            <person name="Cao J."/>
        </authorList>
    </citation>
    <scope>NUCLEOTIDE SEQUENCE [LARGE SCALE GENOMIC DNA]</scope>
    <source>
        <strain evidence="4 5">N102</strain>
    </source>
</reference>
<keyword evidence="3" id="KW-0460">Magnesium</keyword>
<dbReference type="InterPro" id="IPR023214">
    <property type="entry name" value="HAD_sf"/>
</dbReference>
<dbReference type="InterPro" id="IPR051400">
    <property type="entry name" value="HAD-like_hydrolase"/>
</dbReference>
<dbReference type="Proteomes" id="UP000262073">
    <property type="component" value="Chromosome"/>
</dbReference>
<dbReference type="SFLD" id="SFLDS00003">
    <property type="entry name" value="Haloacid_Dehalogenase"/>
    <property type="match status" value="1"/>
</dbReference>
<dbReference type="AlphaFoldDB" id="A0A346NJM3"/>
<dbReference type="OrthoDB" id="148966at2"/>
<dbReference type="PANTHER" id="PTHR46470">
    <property type="entry name" value="N-ACYLNEURAMINATE-9-PHOSPHATASE"/>
    <property type="match status" value="1"/>
</dbReference>
<name>A0A346NJM3_9ALTE</name>
<organism evidence="4 5">
    <name type="scientific">Salinimonas sediminis</name>
    <dbReference type="NCBI Taxonomy" id="2303538"/>
    <lineage>
        <taxon>Bacteria</taxon>
        <taxon>Pseudomonadati</taxon>
        <taxon>Pseudomonadota</taxon>
        <taxon>Gammaproteobacteria</taxon>
        <taxon>Alteromonadales</taxon>
        <taxon>Alteromonadaceae</taxon>
        <taxon>Alteromonas/Salinimonas group</taxon>
        <taxon>Salinimonas</taxon>
    </lineage>
</organism>
<protein>
    <submittedName>
        <fullName evidence="4">HAD family hydrolase</fullName>
    </submittedName>
</protein>
<dbReference type="SFLD" id="SFLDG01129">
    <property type="entry name" value="C1.5:_HAD__Beta-PGM__Phosphata"/>
    <property type="match status" value="1"/>
</dbReference>
<dbReference type="GO" id="GO:0046872">
    <property type="term" value="F:metal ion binding"/>
    <property type="evidence" value="ECO:0007669"/>
    <property type="project" value="UniProtKB-KW"/>
</dbReference>
<evidence type="ECO:0000256" key="1">
    <source>
        <dbReference type="ARBA" id="ARBA00022723"/>
    </source>
</evidence>
<dbReference type="Pfam" id="PF13419">
    <property type="entry name" value="HAD_2"/>
    <property type="match status" value="1"/>
</dbReference>
<dbReference type="RefSeq" id="WP_117315745.1">
    <property type="nucleotide sequence ID" value="NZ_CP031769.1"/>
</dbReference>
<dbReference type="Gene3D" id="3.40.50.1000">
    <property type="entry name" value="HAD superfamily/HAD-like"/>
    <property type="match status" value="1"/>
</dbReference>
<dbReference type="Gene3D" id="1.10.150.520">
    <property type="match status" value="1"/>
</dbReference>
<evidence type="ECO:0000313" key="4">
    <source>
        <dbReference type="EMBL" id="AXR05730.1"/>
    </source>
</evidence>
<dbReference type="KEGG" id="salm:D0Y50_04670"/>